<evidence type="ECO:0000256" key="3">
    <source>
        <dbReference type="ARBA" id="ARBA00022989"/>
    </source>
</evidence>
<dbReference type="GO" id="GO:0015035">
    <property type="term" value="F:protein-disulfide reductase activity"/>
    <property type="evidence" value="ECO:0007669"/>
    <property type="project" value="InterPro"/>
</dbReference>
<dbReference type="InterPro" id="IPR003752">
    <property type="entry name" value="DiS_bond_form_DsbB/BdbC"/>
</dbReference>
<gene>
    <name evidence="6" type="ORF">E3202_05605</name>
</gene>
<feature type="transmembrane region" description="Helical" evidence="5">
    <location>
        <begin position="138"/>
        <end position="163"/>
    </location>
</feature>
<dbReference type="AlphaFoldDB" id="A0A506ULA6"/>
<feature type="transmembrane region" description="Helical" evidence="5">
    <location>
        <begin position="47"/>
        <end position="62"/>
    </location>
</feature>
<reference evidence="6 7" key="1">
    <citation type="submission" date="2019-03" db="EMBL/GenBank/DDBJ databases">
        <title>The complete genome sequence of Neokomagataea sp. Jb2 NBRC113641.</title>
        <authorList>
            <person name="Chua K.-O."/>
            <person name="Chan K.-G."/>
            <person name="See-Too W.-S."/>
        </authorList>
    </citation>
    <scope>NUCLEOTIDE SEQUENCE [LARGE SCALE GENOMIC DNA]</scope>
    <source>
        <strain evidence="6 7">Jb2</strain>
    </source>
</reference>
<organism evidence="6 7">
    <name type="scientific">Oecophyllibacter saccharovorans</name>
    <dbReference type="NCBI Taxonomy" id="2558360"/>
    <lineage>
        <taxon>Bacteria</taxon>
        <taxon>Pseudomonadati</taxon>
        <taxon>Pseudomonadota</taxon>
        <taxon>Alphaproteobacteria</taxon>
        <taxon>Acetobacterales</taxon>
        <taxon>Acetobacteraceae</taxon>
        <taxon>Oecophyllibacter</taxon>
    </lineage>
</organism>
<evidence type="ECO:0000256" key="5">
    <source>
        <dbReference type="SAM" id="Phobius"/>
    </source>
</evidence>
<proteinExistence type="predicted"/>
<dbReference type="GO" id="GO:0006457">
    <property type="term" value="P:protein folding"/>
    <property type="evidence" value="ECO:0007669"/>
    <property type="project" value="InterPro"/>
</dbReference>
<feature type="transmembrane region" description="Helical" evidence="5">
    <location>
        <begin position="69"/>
        <end position="90"/>
    </location>
</feature>
<dbReference type="Proteomes" id="UP000315037">
    <property type="component" value="Unassembled WGS sequence"/>
</dbReference>
<comment type="caution">
    <text evidence="6">The sequence shown here is derived from an EMBL/GenBank/DDBJ whole genome shotgun (WGS) entry which is preliminary data.</text>
</comment>
<dbReference type="EMBL" id="SORZ01000002">
    <property type="protein sequence ID" value="TPW34032.1"/>
    <property type="molecule type" value="Genomic_DNA"/>
</dbReference>
<evidence type="ECO:0000313" key="6">
    <source>
        <dbReference type="EMBL" id="TPW34032.1"/>
    </source>
</evidence>
<evidence type="ECO:0000256" key="2">
    <source>
        <dbReference type="ARBA" id="ARBA00022692"/>
    </source>
</evidence>
<dbReference type="Gene3D" id="1.20.1550.10">
    <property type="entry name" value="DsbB-like"/>
    <property type="match status" value="1"/>
</dbReference>
<keyword evidence="7" id="KW-1185">Reference proteome</keyword>
<protein>
    <submittedName>
        <fullName evidence="6">Disulfide bond formation protein B</fullName>
    </submittedName>
</protein>
<evidence type="ECO:0000256" key="4">
    <source>
        <dbReference type="ARBA" id="ARBA00023136"/>
    </source>
</evidence>
<evidence type="ECO:0000313" key="7">
    <source>
        <dbReference type="Proteomes" id="UP000315037"/>
    </source>
</evidence>
<dbReference type="GO" id="GO:0016020">
    <property type="term" value="C:membrane"/>
    <property type="evidence" value="ECO:0007669"/>
    <property type="project" value="UniProtKB-SubCell"/>
</dbReference>
<sequence>MFRLFRTIRGIGAVFLLAAIVALLAAWGLQNFMHLVPCELCLWERRPWRVLVVLGALILVIPRRWGYWLILLGLACLVISLGLSLLHIGVELGYWASPAPECHMLVEPKGDFQDWMKALPPRPTKPCDLPDYPFGLPLSLTTISGIYTALVSLFSCWCVLGLLKNRQKKKDVRSAPKRPGKGSGNGKYP</sequence>
<dbReference type="InterPro" id="IPR023380">
    <property type="entry name" value="DsbB-like_sf"/>
</dbReference>
<keyword evidence="4 5" id="KW-0472">Membrane</keyword>
<dbReference type="SUPFAM" id="SSF158442">
    <property type="entry name" value="DsbB-like"/>
    <property type="match status" value="1"/>
</dbReference>
<accession>A0A506ULA6</accession>
<name>A0A506ULA6_9PROT</name>
<keyword evidence="3 5" id="KW-1133">Transmembrane helix</keyword>
<evidence type="ECO:0000256" key="1">
    <source>
        <dbReference type="ARBA" id="ARBA00004141"/>
    </source>
</evidence>
<keyword evidence="2 5" id="KW-0812">Transmembrane</keyword>
<dbReference type="Pfam" id="PF02600">
    <property type="entry name" value="DsbB"/>
    <property type="match status" value="1"/>
</dbReference>
<comment type="subcellular location">
    <subcellularLocation>
        <location evidence="1">Membrane</location>
        <topology evidence="1">Multi-pass membrane protein</topology>
    </subcellularLocation>
</comment>
<dbReference type="OrthoDB" id="9808637at2"/>
<dbReference type="RefSeq" id="WP_141451318.1">
    <property type="nucleotide sequence ID" value="NZ_CP038143.1"/>
</dbReference>
<feature type="transmembrane region" description="Helical" evidence="5">
    <location>
        <begin position="7"/>
        <end position="27"/>
    </location>
</feature>